<sequence length="64" mass="7375">MNFLLGVKVAIFSVKIDKTTLNSLNFNTIDCSESMVNFEHKINFKKTKGLEFVSKLEKNQENTF</sequence>
<protein>
    <submittedName>
        <fullName evidence="1">Uncharacterized protein</fullName>
    </submittedName>
</protein>
<accession>A0A9X5N690</accession>
<comment type="caution">
    <text evidence="1">The sequence shown here is derived from an EMBL/GenBank/DDBJ whole genome shotgun (WGS) entry which is preliminary data.</text>
</comment>
<name>A0A9X5N690_BACTU</name>
<evidence type="ECO:0000313" key="1">
    <source>
        <dbReference type="EMBL" id="OFC91226.1"/>
    </source>
</evidence>
<reference evidence="1 2" key="1">
    <citation type="submission" date="2016-04" db="EMBL/GenBank/DDBJ databases">
        <title>Bacillus thuringiensis and Bacillus weihenstephanensis as novel biocontrol agents of wilt causing Verticillium species.</title>
        <authorList>
            <person name="Hollensteiner J."/>
            <person name="Wemheuer F."/>
            <person name="Harting R."/>
            <person name="Kolarzyk A."/>
            <person name="Diaz-Valerio S."/>
            <person name="Poehlein A."/>
            <person name="Brzuszkiewicz E."/>
            <person name="Nesemann K."/>
            <person name="Braus-Stromeyer S."/>
            <person name="Braus G."/>
            <person name="Daniel R."/>
            <person name="Liesegang H."/>
        </authorList>
    </citation>
    <scope>NUCLEOTIDE SEQUENCE [LARGE SCALE GENOMIC DNA]</scope>
    <source>
        <strain evidence="1 2">GOE4</strain>
    </source>
</reference>
<proteinExistence type="predicted"/>
<evidence type="ECO:0000313" key="2">
    <source>
        <dbReference type="Proteomes" id="UP000175994"/>
    </source>
</evidence>
<dbReference type="Proteomes" id="UP000175994">
    <property type="component" value="Unassembled WGS sequence"/>
</dbReference>
<dbReference type="EMBL" id="LXLI01000028">
    <property type="protein sequence ID" value="OFC91226.1"/>
    <property type="molecule type" value="Genomic_DNA"/>
</dbReference>
<dbReference type="AlphaFoldDB" id="A0A9X5N690"/>
<gene>
    <name evidence="1" type="ORF">BTGOE4_37260</name>
</gene>
<organism evidence="1 2">
    <name type="scientific">Bacillus thuringiensis</name>
    <dbReference type="NCBI Taxonomy" id="1428"/>
    <lineage>
        <taxon>Bacteria</taxon>
        <taxon>Bacillati</taxon>
        <taxon>Bacillota</taxon>
        <taxon>Bacilli</taxon>
        <taxon>Bacillales</taxon>
        <taxon>Bacillaceae</taxon>
        <taxon>Bacillus</taxon>
        <taxon>Bacillus cereus group</taxon>
    </lineage>
</organism>